<sequence length="54" mass="6138">MKSDFKGNKQSLPSKLCAVCGRTMTWRKAWAKNWESVLYCSDACRAQKAARKTP</sequence>
<gene>
    <name evidence="1" type="ORF">RS694_13470</name>
</gene>
<dbReference type="InterPro" id="IPR017136">
    <property type="entry name" value="UCP037205"/>
</dbReference>
<dbReference type="Pfam" id="PF10013">
    <property type="entry name" value="DUF2256"/>
    <property type="match status" value="1"/>
</dbReference>
<dbReference type="STRING" id="1484693.RS694_13470"/>
<evidence type="ECO:0000313" key="2">
    <source>
        <dbReference type="Proteomes" id="UP000186110"/>
    </source>
</evidence>
<organism evidence="1 2">
    <name type="scientific">Rhodoferax saidenbachensis</name>
    <dbReference type="NCBI Taxonomy" id="1484693"/>
    <lineage>
        <taxon>Bacteria</taxon>
        <taxon>Pseudomonadati</taxon>
        <taxon>Pseudomonadota</taxon>
        <taxon>Betaproteobacteria</taxon>
        <taxon>Burkholderiales</taxon>
        <taxon>Comamonadaceae</taxon>
        <taxon>Rhodoferax</taxon>
    </lineage>
</organism>
<evidence type="ECO:0000313" key="1">
    <source>
        <dbReference type="EMBL" id="APW43439.1"/>
    </source>
</evidence>
<name>A0A1P8KBR6_9BURK</name>
<accession>A0A1P8KBR6</accession>
<dbReference type="EMBL" id="CP019239">
    <property type="protein sequence ID" value="APW43439.1"/>
    <property type="molecule type" value="Genomic_DNA"/>
</dbReference>
<reference evidence="1 2" key="1">
    <citation type="submission" date="2017-01" db="EMBL/GenBank/DDBJ databases">
        <authorList>
            <person name="Mah S.A."/>
            <person name="Swanson W.J."/>
            <person name="Moy G.W."/>
            <person name="Vacquier V.D."/>
        </authorList>
    </citation>
    <scope>NUCLEOTIDE SEQUENCE [LARGE SCALE GENOMIC DNA]</scope>
    <source>
        <strain evidence="1 2">DSM 22694</strain>
    </source>
</reference>
<dbReference type="AlphaFoldDB" id="A0A1P8KBR6"/>
<dbReference type="KEGG" id="rsb:RS694_13470"/>
<proteinExistence type="predicted"/>
<dbReference type="PANTHER" id="PTHR37463">
    <property type="entry name" value="GSL3115 PROTEIN"/>
    <property type="match status" value="1"/>
</dbReference>
<protein>
    <submittedName>
        <fullName evidence="1">DUF2256 domain-containing protein</fullName>
    </submittedName>
</protein>
<dbReference type="eggNOG" id="COG4338">
    <property type="taxonomic scope" value="Bacteria"/>
</dbReference>
<dbReference type="RefSeq" id="WP_076069698.1">
    <property type="nucleotide sequence ID" value="NZ_CP019239.1"/>
</dbReference>
<dbReference type="PANTHER" id="PTHR37463:SF1">
    <property type="entry name" value="DUF2256 DOMAIN-CONTAINING PROTEIN"/>
    <property type="match status" value="1"/>
</dbReference>
<dbReference type="Proteomes" id="UP000186110">
    <property type="component" value="Chromosome"/>
</dbReference>
<dbReference type="PIRSF" id="PIRSF037205">
    <property type="entry name" value="UCP037205"/>
    <property type="match status" value="1"/>
</dbReference>
<keyword evidence="2" id="KW-1185">Reference proteome</keyword>